<reference evidence="1" key="1">
    <citation type="submission" date="2022-03" db="EMBL/GenBank/DDBJ databases">
        <title>A functionally conserved STORR gene fusion in Papaver species that diverged 16.8 million years ago.</title>
        <authorList>
            <person name="Catania T."/>
        </authorList>
    </citation>
    <scope>NUCLEOTIDE SEQUENCE</scope>
    <source>
        <strain evidence="1">S-191538</strain>
    </source>
</reference>
<organism evidence="1 2">
    <name type="scientific">Papaver nudicaule</name>
    <name type="common">Iceland poppy</name>
    <dbReference type="NCBI Taxonomy" id="74823"/>
    <lineage>
        <taxon>Eukaryota</taxon>
        <taxon>Viridiplantae</taxon>
        <taxon>Streptophyta</taxon>
        <taxon>Embryophyta</taxon>
        <taxon>Tracheophyta</taxon>
        <taxon>Spermatophyta</taxon>
        <taxon>Magnoliopsida</taxon>
        <taxon>Ranunculales</taxon>
        <taxon>Papaveraceae</taxon>
        <taxon>Papaveroideae</taxon>
        <taxon>Papaver</taxon>
    </lineage>
</organism>
<gene>
    <name evidence="1" type="ORF">MKW94_004956</name>
</gene>
<dbReference type="AlphaFoldDB" id="A0AA41VSE5"/>
<proteinExistence type="predicted"/>
<accession>A0AA41VSE5</accession>
<protein>
    <submittedName>
        <fullName evidence="1">Uncharacterized protein</fullName>
    </submittedName>
</protein>
<sequence>MICLIEILQIASLISFYEQRTLVKMEMRAKKSIYMEHMSVSSPEACELGLKKRELTVTHQPVIGQGEISCSQPCRATVLHSERVSIQVVYFVL</sequence>
<name>A0AA41VSE5_PAPNU</name>
<evidence type="ECO:0000313" key="2">
    <source>
        <dbReference type="Proteomes" id="UP001177140"/>
    </source>
</evidence>
<dbReference type="EMBL" id="JAJJMA010281104">
    <property type="protein sequence ID" value="MCL7046420.1"/>
    <property type="molecule type" value="Genomic_DNA"/>
</dbReference>
<evidence type="ECO:0000313" key="1">
    <source>
        <dbReference type="EMBL" id="MCL7046420.1"/>
    </source>
</evidence>
<comment type="caution">
    <text evidence="1">The sequence shown here is derived from an EMBL/GenBank/DDBJ whole genome shotgun (WGS) entry which is preliminary data.</text>
</comment>
<keyword evidence="2" id="KW-1185">Reference proteome</keyword>
<dbReference type="Proteomes" id="UP001177140">
    <property type="component" value="Unassembled WGS sequence"/>
</dbReference>